<evidence type="ECO:0000256" key="3">
    <source>
        <dbReference type="ARBA" id="ARBA00004406"/>
    </source>
</evidence>
<protein>
    <recommendedName>
        <fullName evidence="18">Cytochrome P450</fullName>
    </recommendedName>
</protein>
<keyword evidence="9 14" id="KW-0560">Oxidoreductase</keyword>
<name>A0A9P0MPK3_NEZVI</name>
<keyword evidence="5 13" id="KW-0349">Heme</keyword>
<evidence type="ECO:0000256" key="12">
    <source>
        <dbReference type="ARBA" id="ARBA00023136"/>
    </source>
</evidence>
<dbReference type="CDD" id="cd11056">
    <property type="entry name" value="CYP6-like"/>
    <property type="match status" value="1"/>
</dbReference>
<dbReference type="InterPro" id="IPR050476">
    <property type="entry name" value="Insect_CytP450_Detox"/>
</dbReference>
<evidence type="ECO:0000256" key="2">
    <source>
        <dbReference type="ARBA" id="ARBA00004174"/>
    </source>
</evidence>
<evidence type="ECO:0000256" key="6">
    <source>
        <dbReference type="ARBA" id="ARBA00022723"/>
    </source>
</evidence>
<feature type="transmembrane region" description="Helical" evidence="15">
    <location>
        <begin position="180"/>
        <end position="199"/>
    </location>
</feature>
<evidence type="ECO:0000256" key="11">
    <source>
        <dbReference type="ARBA" id="ARBA00023033"/>
    </source>
</evidence>
<evidence type="ECO:0000256" key="10">
    <source>
        <dbReference type="ARBA" id="ARBA00023004"/>
    </source>
</evidence>
<organism evidence="16 17">
    <name type="scientific">Nezara viridula</name>
    <name type="common">Southern green stink bug</name>
    <name type="synonym">Cimex viridulus</name>
    <dbReference type="NCBI Taxonomy" id="85310"/>
    <lineage>
        <taxon>Eukaryota</taxon>
        <taxon>Metazoa</taxon>
        <taxon>Ecdysozoa</taxon>
        <taxon>Arthropoda</taxon>
        <taxon>Hexapoda</taxon>
        <taxon>Insecta</taxon>
        <taxon>Pterygota</taxon>
        <taxon>Neoptera</taxon>
        <taxon>Paraneoptera</taxon>
        <taxon>Hemiptera</taxon>
        <taxon>Heteroptera</taxon>
        <taxon>Panheteroptera</taxon>
        <taxon>Pentatomomorpha</taxon>
        <taxon>Pentatomoidea</taxon>
        <taxon>Pentatomidae</taxon>
        <taxon>Pentatominae</taxon>
        <taxon>Nezara</taxon>
    </lineage>
</organism>
<evidence type="ECO:0000256" key="4">
    <source>
        <dbReference type="ARBA" id="ARBA00010617"/>
    </source>
</evidence>
<dbReference type="InterPro" id="IPR002401">
    <property type="entry name" value="Cyt_P450_E_grp-I"/>
</dbReference>
<dbReference type="PANTHER" id="PTHR24292">
    <property type="entry name" value="CYTOCHROME P450"/>
    <property type="match status" value="1"/>
</dbReference>
<evidence type="ECO:0000256" key="7">
    <source>
        <dbReference type="ARBA" id="ARBA00022824"/>
    </source>
</evidence>
<dbReference type="Pfam" id="PF00067">
    <property type="entry name" value="p450"/>
    <property type="match status" value="1"/>
</dbReference>
<evidence type="ECO:0000256" key="13">
    <source>
        <dbReference type="PIRSR" id="PIRSR602401-1"/>
    </source>
</evidence>
<evidence type="ECO:0008006" key="18">
    <source>
        <dbReference type="Google" id="ProtNLM"/>
    </source>
</evidence>
<dbReference type="Gene3D" id="1.10.630.10">
    <property type="entry name" value="Cytochrome P450"/>
    <property type="match status" value="1"/>
</dbReference>
<keyword evidence="17" id="KW-1185">Reference proteome</keyword>
<keyword evidence="8" id="KW-0492">Microsome</keyword>
<comment type="similarity">
    <text evidence="4 14">Belongs to the cytochrome P450 family.</text>
</comment>
<dbReference type="AlphaFoldDB" id="A0A9P0MPK3"/>
<dbReference type="GO" id="GO:0020037">
    <property type="term" value="F:heme binding"/>
    <property type="evidence" value="ECO:0007669"/>
    <property type="project" value="InterPro"/>
</dbReference>
<evidence type="ECO:0000313" key="16">
    <source>
        <dbReference type="EMBL" id="CAH1398022.1"/>
    </source>
</evidence>
<dbReference type="EMBL" id="OV725080">
    <property type="protein sequence ID" value="CAH1398022.1"/>
    <property type="molecule type" value="Genomic_DNA"/>
</dbReference>
<dbReference type="GO" id="GO:0004497">
    <property type="term" value="F:monooxygenase activity"/>
    <property type="evidence" value="ECO:0007669"/>
    <property type="project" value="UniProtKB-KW"/>
</dbReference>
<reference evidence="16" key="1">
    <citation type="submission" date="2022-01" db="EMBL/GenBank/DDBJ databases">
        <authorList>
            <person name="King R."/>
        </authorList>
    </citation>
    <scope>NUCLEOTIDE SEQUENCE</scope>
</reference>
<feature type="transmembrane region" description="Helical" evidence="15">
    <location>
        <begin position="6"/>
        <end position="27"/>
    </location>
</feature>
<evidence type="ECO:0000256" key="8">
    <source>
        <dbReference type="ARBA" id="ARBA00022848"/>
    </source>
</evidence>
<keyword evidence="7" id="KW-0256">Endoplasmic reticulum</keyword>
<keyword evidence="6 13" id="KW-0479">Metal-binding</keyword>
<proteinExistence type="inferred from homology"/>
<dbReference type="PROSITE" id="PS00086">
    <property type="entry name" value="CYTOCHROME_P450"/>
    <property type="match status" value="1"/>
</dbReference>
<dbReference type="FunFam" id="1.10.630.10:FF:000182">
    <property type="entry name" value="Cytochrome P450 3A4"/>
    <property type="match status" value="1"/>
</dbReference>
<accession>A0A9P0MPK3</accession>
<keyword evidence="12 15" id="KW-0472">Membrane</keyword>
<evidence type="ECO:0000256" key="14">
    <source>
        <dbReference type="RuleBase" id="RU000461"/>
    </source>
</evidence>
<dbReference type="GO" id="GO:0005789">
    <property type="term" value="C:endoplasmic reticulum membrane"/>
    <property type="evidence" value="ECO:0007669"/>
    <property type="project" value="UniProtKB-SubCell"/>
</dbReference>
<feature type="transmembrane region" description="Helical" evidence="15">
    <location>
        <begin position="219"/>
        <end position="239"/>
    </location>
</feature>
<dbReference type="InterPro" id="IPR036396">
    <property type="entry name" value="Cyt_P450_sf"/>
</dbReference>
<sequence>MLDQSTSILISITAVFFVFLGVCYEYLKRRYRYWSDKGIPGPKPIVFIGNMKESLFRKCTEPQMTDVWYQNYRGSPYIGFYNLLKPSVFLIDPELIRKVTEVDFNHFVDHPPLSGHSGSDAIIDSLFTMNGQHWKDKRSIFSRMFTPKRLREQIEIFNNRYSFLKEEIEKQPGLSKDADLFKFIGRYILIGFSTILYGLDLTKDEKLFEDFERHSEIFLHPGLHTSLMFLFYSASPNLFNLLSMKTFPRDIYHYFSPLTKGLLEQNKKLGYTNSSDLPSLLNQYQDSNPASAIDHPESVGHIFSFLSASNHTTITTISYGLFLLGQHPEVQDKLRDEVDRVLKDNQDITSENINEMVYLDAVLYETMRMYTLLGVLKRICTKKYYVDERLTIPEGMEVFIPAQSLHMDPEYFPEPEKFNPERFLGLEKLPSIFMPFGRGPRNCIGLRMAEIGFKIAVARLISDYIISPNPKTTLPLKYDRLSTFITCMPENGLWVKLQKR</sequence>
<keyword evidence="11 14" id="KW-0503">Monooxygenase</keyword>
<evidence type="ECO:0000256" key="5">
    <source>
        <dbReference type="ARBA" id="ARBA00022617"/>
    </source>
</evidence>
<keyword evidence="15" id="KW-0812">Transmembrane</keyword>
<gene>
    <name evidence="16" type="ORF">NEZAVI_LOCUS7751</name>
</gene>
<dbReference type="PRINTS" id="PR00463">
    <property type="entry name" value="EP450I"/>
</dbReference>
<keyword evidence="15" id="KW-1133">Transmembrane helix</keyword>
<evidence type="ECO:0000256" key="9">
    <source>
        <dbReference type="ARBA" id="ARBA00023002"/>
    </source>
</evidence>
<dbReference type="Proteomes" id="UP001152798">
    <property type="component" value="Chromosome 4"/>
</dbReference>
<comment type="subcellular location">
    <subcellularLocation>
        <location evidence="3">Endoplasmic reticulum membrane</location>
        <topology evidence="3">Peripheral membrane protein</topology>
    </subcellularLocation>
    <subcellularLocation>
        <location evidence="2">Microsome membrane</location>
        <topology evidence="2">Peripheral membrane protein</topology>
    </subcellularLocation>
</comment>
<evidence type="ECO:0000256" key="15">
    <source>
        <dbReference type="SAM" id="Phobius"/>
    </source>
</evidence>
<dbReference type="InterPro" id="IPR017972">
    <property type="entry name" value="Cyt_P450_CS"/>
</dbReference>
<dbReference type="GO" id="GO:0005506">
    <property type="term" value="F:iron ion binding"/>
    <property type="evidence" value="ECO:0007669"/>
    <property type="project" value="InterPro"/>
</dbReference>
<evidence type="ECO:0000313" key="17">
    <source>
        <dbReference type="Proteomes" id="UP001152798"/>
    </source>
</evidence>
<dbReference type="InterPro" id="IPR001128">
    <property type="entry name" value="Cyt_P450"/>
</dbReference>
<evidence type="ECO:0000256" key="1">
    <source>
        <dbReference type="ARBA" id="ARBA00001971"/>
    </source>
</evidence>
<dbReference type="OrthoDB" id="6606702at2759"/>
<dbReference type="SUPFAM" id="SSF48264">
    <property type="entry name" value="Cytochrome P450"/>
    <property type="match status" value="1"/>
</dbReference>
<dbReference type="GO" id="GO:0016705">
    <property type="term" value="F:oxidoreductase activity, acting on paired donors, with incorporation or reduction of molecular oxygen"/>
    <property type="evidence" value="ECO:0007669"/>
    <property type="project" value="InterPro"/>
</dbReference>
<keyword evidence="10 13" id="KW-0408">Iron</keyword>
<feature type="binding site" description="axial binding residue" evidence="13">
    <location>
        <position position="443"/>
    </location>
    <ligand>
        <name>heme</name>
        <dbReference type="ChEBI" id="CHEBI:30413"/>
    </ligand>
    <ligandPart>
        <name>Fe</name>
        <dbReference type="ChEBI" id="CHEBI:18248"/>
    </ligandPart>
</feature>
<comment type="cofactor">
    <cofactor evidence="1 13">
        <name>heme</name>
        <dbReference type="ChEBI" id="CHEBI:30413"/>
    </cofactor>
</comment>
<dbReference type="PRINTS" id="PR00385">
    <property type="entry name" value="P450"/>
</dbReference>
<dbReference type="PANTHER" id="PTHR24292:SF54">
    <property type="entry name" value="CYP9F3-RELATED"/>
    <property type="match status" value="1"/>
</dbReference>